<comment type="caution">
    <text evidence="2">The sequence shown here is derived from an EMBL/GenBank/DDBJ whole genome shotgun (WGS) entry which is preliminary data.</text>
</comment>
<keyword evidence="3" id="KW-1185">Reference proteome</keyword>
<dbReference type="OrthoDB" id="10531089at2759"/>
<organism evidence="2 3">
    <name type="scientific">Triparma columacea</name>
    <dbReference type="NCBI Taxonomy" id="722753"/>
    <lineage>
        <taxon>Eukaryota</taxon>
        <taxon>Sar</taxon>
        <taxon>Stramenopiles</taxon>
        <taxon>Ochrophyta</taxon>
        <taxon>Bolidophyceae</taxon>
        <taxon>Parmales</taxon>
        <taxon>Triparmaceae</taxon>
        <taxon>Triparma</taxon>
    </lineage>
</organism>
<evidence type="ECO:0000313" key="2">
    <source>
        <dbReference type="EMBL" id="GMI44632.1"/>
    </source>
</evidence>
<proteinExistence type="predicted"/>
<feature type="chain" id="PRO_5040993417" evidence="1">
    <location>
        <begin position="18"/>
        <end position="341"/>
    </location>
</feature>
<evidence type="ECO:0000256" key="1">
    <source>
        <dbReference type="SAM" id="SignalP"/>
    </source>
</evidence>
<sequence length="341" mass="36809">MSFSFLISVIFLSQVNPLALPSKSSLPTPPLPFPSSYTVAEKAKSYLKYRRELINEGVLTSAPDSDSDDSPGVKSAGKTSNMFVVSLSLRPAPLDVPDVASSYYLERDVLDYGEMTALGFDNLVRDVMQVEGGRLAIYDELKIKPPSNPTKKKRNQGRSLELREEGWSGYGGLKLGGALEEDLVKADSPMEGSKEVPLTAKVLPETKNPESPFKPIWTANKLDEQGKVKGRAVSWARTMREERLLMGGRRADGSFDLFGVKVESGNQLWISAWAVWAALAFGQGEESWVSYAGPSVGPTIATVLKVLGLAGGAGWIGVGGKLLIDGRGVLKALVGPDFEDK</sequence>
<feature type="signal peptide" evidence="1">
    <location>
        <begin position="1"/>
        <end position="17"/>
    </location>
</feature>
<gene>
    <name evidence="2" type="ORF">TrCOL_g209</name>
</gene>
<evidence type="ECO:0000313" key="3">
    <source>
        <dbReference type="Proteomes" id="UP001165065"/>
    </source>
</evidence>
<dbReference type="AlphaFoldDB" id="A0A9W7GFV1"/>
<protein>
    <submittedName>
        <fullName evidence="2">Uncharacterized protein</fullName>
    </submittedName>
</protein>
<keyword evidence="1" id="KW-0732">Signal</keyword>
<name>A0A9W7GFV1_9STRA</name>
<accession>A0A9W7GFV1</accession>
<reference evidence="3" key="1">
    <citation type="journal article" date="2023" name="Commun. Biol.">
        <title>Genome analysis of Parmales, the sister group of diatoms, reveals the evolutionary specialization of diatoms from phago-mixotrophs to photoautotrophs.</title>
        <authorList>
            <person name="Ban H."/>
            <person name="Sato S."/>
            <person name="Yoshikawa S."/>
            <person name="Yamada K."/>
            <person name="Nakamura Y."/>
            <person name="Ichinomiya M."/>
            <person name="Sato N."/>
            <person name="Blanc-Mathieu R."/>
            <person name="Endo H."/>
            <person name="Kuwata A."/>
            <person name="Ogata H."/>
        </authorList>
    </citation>
    <scope>NUCLEOTIDE SEQUENCE [LARGE SCALE GENOMIC DNA]</scope>
</reference>
<dbReference type="Proteomes" id="UP001165065">
    <property type="component" value="Unassembled WGS sequence"/>
</dbReference>
<dbReference type="EMBL" id="BRYA01001488">
    <property type="protein sequence ID" value="GMI44632.1"/>
    <property type="molecule type" value="Genomic_DNA"/>
</dbReference>